<dbReference type="Proteomes" id="UP000074072">
    <property type="component" value="Unassembled WGS sequence"/>
</dbReference>
<feature type="non-terminal residue" evidence="1">
    <location>
        <position position="107"/>
    </location>
</feature>
<proteinExistence type="predicted"/>
<dbReference type="AlphaFoldDB" id="A0A147IIW9"/>
<accession>A0A147IIW9</accession>
<comment type="caution">
    <text evidence="1">The sequence shown here is derived from an EMBL/GenBank/DDBJ whole genome shotgun (WGS) entry which is preliminary data.</text>
</comment>
<sequence length="107" mass="11017">MAVTKRVSIGGLRIGPAGFLLLGLAACGTDTRPGATSYTPSAPEPQVAVSMPLPPPRPSRAPSAPTELVSAINRLSANFSGKKGIAVRAVDDGWTVEVGGRQRLPQQ</sequence>
<dbReference type="PROSITE" id="PS51257">
    <property type="entry name" value="PROKAR_LIPOPROTEIN"/>
    <property type="match status" value="1"/>
</dbReference>
<protein>
    <submittedName>
        <fullName evidence="1">Beta-lactamase</fullName>
    </submittedName>
</protein>
<gene>
    <name evidence="1" type="ORF">SB4_18725</name>
</gene>
<evidence type="ECO:0000313" key="1">
    <source>
        <dbReference type="EMBL" id="KTT92335.1"/>
    </source>
</evidence>
<dbReference type="EMBL" id="LDTE01000205">
    <property type="protein sequence ID" value="KTT92335.1"/>
    <property type="molecule type" value="Genomic_DNA"/>
</dbReference>
<evidence type="ECO:0000313" key="2">
    <source>
        <dbReference type="Proteomes" id="UP000074072"/>
    </source>
</evidence>
<reference evidence="1 2" key="1">
    <citation type="journal article" date="2016" name="Front. Microbiol.">
        <title>Genomic Resource of Rice Seed Associated Bacteria.</title>
        <authorList>
            <person name="Midha S."/>
            <person name="Bansal K."/>
            <person name="Sharma S."/>
            <person name="Kumar N."/>
            <person name="Patil P.P."/>
            <person name="Chaudhry V."/>
            <person name="Patil P.B."/>
        </authorList>
    </citation>
    <scope>NUCLEOTIDE SEQUENCE [LARGE SCALE GENOMIC DNA]</scope>
    <source>
        <strain evidence="1 2">SB4</strain>
    </source>
</reference>
<organism evidence="1 2">
    <name type="scientific">Sphingomonas sanguinis</name>
    <dbReference type="NCBI Taxonomy" id="33051"/>
    <lineage>
        <taxon>Bacteria</taxon>
        <taxon>Pseudomonadati</taxon>
        <taxon>Pseudomonadota</taxon>
        <taxon>Alphaproteobacteria</taxon>
        <taxon>Sphingomonadales</taxon>
        <taxon>Sphingomonadaceae</taxon>
        <taxon>Sphingomonas</taxon>
    </lineage>
</organism>
<name>A0A147IIW9_9SPHN</name>